<dbReference type="EMBL" id="MT143807">
    <property type="protein sequence ID" value="QJB02792.1"/>
    <property type="molecule type" value="Genomic_DNA"/>
</dbReference>
<dbReference type="EMBL" id="MT141245">
    <property type="protein sequence ID" value="QJA56924.1"/>
    <property type="molecule type" value="Genomic_DNA"/>
</dbReference>
<evidence type="ECO:0000313" key="1">
    <source>
        <dbReference type="EMBL" id="QJA56924.1"/>
    </source>
</evidence>
<accession>A0A6M3IHQ0</accession>
<reference evidence="1" key="1">
    <citation type="submission" date="2020-03" db="EMBL/GenBank/DDBJ databases">
        <title>The deep terrestrial virosphere.</title>
        <authorList>
            <person name="Holmfeldt K."/>
            <person name="Nilsson E."/>
            <person name="Simone D."/>
            <person name="Lopez-Fernandez M."/>
            <person name="Wu X."/>
            <person name="de Brujin I."/>
            <person name="Lundin D."/>
            <person name="Andersson A."/>
            <person name="Bertilsson S."/>
            <person name="Dopson M."/>
        </authorList>
    </citation>
    <scope>NUCLEOTIDE SEQUENCE</scope>
    <source>
        <strain evidence="2">MM171B01066</strain>
        <strain evidence="1">MM415B01769</strain>
    </source>
</reference>
<dbReference type="AlphaFoldDB" id="A0A6M3IHQ0"/>
<gene>
    <name evidence="2" type="ORF">MM171B01066_0012</name>
    <name evidence="1" type="ORF">MM415B01769_0015</name>
</gene>
<proteinExistence type="predicted"/>
<evidence type="ECO:0000313" key="2">
    <source>
        <dbReference type="EMBL" id="QJB02792.1"/>
    </source>
</evidence>
<name>A0A6M3IHQ0_9ZZZZ</name>
<organism evidence="1">
    <name type="scientific">viral metagenome</name>
    <dbReference type="NCBI Taxonomy" id="1070528"/>
    <lineage>
        <taxon>unclassified sequences</taxon>
        <taxon>metagenomes</taxon>
        <taxon>organismal metagenomes</taxon>
    </lineage>
</organism>
<sequence length="57" mass="6687">MESSEYKEVSKFTTLRVLKTKRNKIRRIAEKGGLRIESLTDVVLRLGLETYKSQEEK</sequence>
<protein>
    <submittedName>
        <fullName evidence="1">Uncharacterized protein</fullName>
    </submittedName>
</protein>